<dbReference type="RefSeq" id="WP_086084415.1">
    <property type="nucleotide sequence ID" value="NZ_CP020911.1"/>
</dbReference>
<dbReference type="AlphaFoldDB" id="A0AAN1BNA4"/>
<evidence type="ECO:0000313" key="2">
    <source>
        <dbReference type="EMBL" id="ARQ14405.1"/>
    </source>
</evidence>
<geneLocation type="plasmid" evidence="3">
    <name>pretnxc12e</name>
</geneLocation>
<dbReference type="SUPFAM" id="SSF56436">
    <property type="entry name" value="C-type lectin-like"/>
    <property type="match status" value="1"/>
</dbReference>
<dbReference type="Gene3D" id="3.90.1580.10">
    <property type="entry name" value="paralog of FGE (formylglycine-generating enzyme)"/>
    <property type="match status" value="1"/>
</dbReference>
<dbReference type="InterPro" id="IPR051043">
    <property type="entry name" value="Sulfatase_Mod_Factor_Kinase"/>
</dbReference>
<dbReference type="Proteomes" id="UP000194159">
    <property type="component" value="Plasmid pRetNXC12e"/>
</dbReference>
<evidence type="ECO:0000313" key="3">
    <source>
        <dbReference type="Proteomes" id="UP000194159"/>
    </source>
</evidence>
<dbReference type="PANTHER" id="PTHR23150">
    <property type="entry name" value="SULFATASE MODIFYING FACTOR 1, 2"/>
    <property type="match status" value="1"/>
</dbReference>
<dbReference type="InterPro" id="IPR042095">
    <property type="entry name" value="SUMF_sf"/>
</dbReference>
<dbReference type="Pfam" id="PF03781">
    <property type="entry name" value="FGE-sulfatase"/>
    <property type="match status" value="1"/>
</dbReference>
<dbReference type="InterPro" id="IPR005532">
    <property type="entry name" value="SUMF_dom"/>
</dbReference>
<organism evidence="2 3">
    <name type="scientific">Rhizobium etli</name>
    <dbReference type="NCBI Taxonomy" id="29449"/>
    <lineage>
        <taxon>Bacteria</taxon>
        <taxon>Pseudomonadati</taxon>
        <taxon>Pseudomonadota</taxon>
        <taxon>Alphaproteobacteria</taxon>
        <taxon>Hyphomicrobiales</taxon>
        <taxon>Rhizobiaceae</taxon>
        <taxon>Rhizobium/Agrobacterium group</taxon>
        <taxon>Rhizobium</taxon>
    </lineage>
</organism>
<evidence type="ECO:0000259" key="1">
    <source>
        <dbReference type="Pfam" id="PF03781"/>
    </source>
</evidence>
<accession>A0AAN1BNA4</accession>
<proteinExistence type="predicted"/>
<dbReference type="EMBL" id="CP020911">
    <property type="protein sequence ID" value="ARQ14405.1"/>
    <property type="molecule type" value="Genomic_DNA"/>
</dbReference>
<dbReference type="InterPro" id="IPR016187">
    <property type="entry name" value="CTDL_fold"/>
</dbReference>
<reference evidence="2 3" key="1">
    <citation type="submission" date="2017-04" db="EMBL/GenBank/DDBJ databases">
        <title>Complete genome sequences of Rhizobium genomic linages associated to common bean (phaseolus vulgaris).</title>
        <authorList>
            <person name="Santamaria R.I."/>
            <person name="Bustos P."/>
            <person name="Perez-Carrascal O."/>
            <person name="Martinez-Flores I."/>
            <person name="Juarez S."/>
            <person name="Lozano L."/>
            <person name="Miranda F."/>
            <person name="Vinuesa P."/>
            <person name="Martinez-Romero E."/>
            <person name="Cevallos M.A."/>
            <person name="Romero D."/>
            <person name="Davila G."/>
            <person name="Gonzalez V."/>
        </authorList>
    </citation>
    <scope>NUCLEOTIDE SEQUENCE [LARGE SCALE GENOMIC DNA]</scope>
    <source>
        <strain evidence="2 3">NXC12</strain>
        <plasmid evidence="3">pretnxc12e</plasmid>
    </source>
</reference>
<protein>
    <submittedName>
        <fullName evidence="2">Formylglycine-generating sulfatase domain-containing protein</fullName>
    </submittedName>
</protein>
<gene>
    <name evidence="2" type="ORF">NXC12_PE00812</name>
</gene>
<keyword evidence="2" id="KW-0614">Plasmid</keyword>
<dbReference type="GO" id="GO:0120147">
    <property type="term" value="F:formylglycine-generating oxidase activity"/>
    <property type="evidence" value="ECO:0007669"/>
    <property type="project" value="TreeGrafter"/>
</dbReference>
<dbReference type="PANTHER" id="PTHR23150:SF19">
    <property type="entry name" value="FORMYLGLYCINE-GENERATING ENZYME"/>
    <property type="match status" value="1"/>
</dbReference>
<name>A0AAN1BNA4_RHIET</name>
<feature type="domain" description="Sulfatase-modifying factor enzyme-like" evidence="1">
    <location>
        <begin position="49"/>
        <end position="286"/>
    </location>
</feature>
<sequence>MARNAAIEPVSGISIAIPLVLLAVLSAAVAVQTGFVATGVPDMTAAPPQTIVIAPHRFAYRDATEYFRNGLAVDAPKLDMNVASPLEIMKYQTTLRDYDRCVADAVCTPAENRDDASSREETPVTGVSYDDAVQYAAWLSDHTGIEWRLPTDFELAYAAADRFPDDALGIDPNDRNPANRWLADYEREARRAAAIDPRPQPQGSFGISQTGLVDFAGNVWEWTSTCNKRVELGKKDLSGDPDSRSCGIMIAAGKHRAPMSSFVRIPKGGGCSVGSPPDNLGFRLVRSRGLLERLTDRVKGAMTHMFEPAMSPTAEQDDDES</sequence>